<protein>
    <submittedName>
        <fullName evidence="2">Cyanovirin-N</fullName>
    </submittedName>
</protein>
<dbReference type="SUPFAM" id="SSF51322">
    <property type="entry name" value="Cyanovirin-N"/>
    <property type="match status" value="1"/>
</dbReference>
<name>A0A167P7H7_CORFA</name>
<comment type="caution">
    <text evidence="2">The sequence shown here is derived from an EMBL/GenBank/DDBJ whole genome shotgun (WGS) entry which is preliminary data.</text>
</comment>
<accession>A0A167P7H7</accession>
<evidence type="ECO:0000259" key="1">
    <source>
        <dbReference type="SMART" id="SM01111"/>
    </source>
</evidence>
<proteinExistence type="predicted"/>
<dbReference type="STRING" id="1081104.A0A167P7H7"/>
<evidence type="ECO:0000313" key="2">
    <source>
        <dbReference type="EMBL" id="OAA56371.1"/>
    </source>
</evidence>
<dbReference type="InterPro" id="IPR011058">
    <property type="entry name" value="Cyanovirin-N"/>
</dbReference>
<dbReference type="Pfam" id="PF08881">
    <property type="entry name" value="CVNH"/>
    <property type="match status" value="1"/>
</dbReference>
<dbReference type="RefSeq" id="XP_018701638.1">
    <property type="nucleotide sequence ID" value="XM_018851042.1"/>
</dbReference>
<dbReference type="Proteomes" id="UP000076744">
    <property type="component" value="Unassembled WGS sequence"/>
</dbReference>
<sequence>MSFNTNSSNIRVDDGHILRATVRNGNGEEVDSELDLNSCLGNNNGRFEWGGRDFSGSAENIYFSVEGDAQVPILRARLRGSDQSFDADVNLAERIGNDNGRLSFGKPFTSSNYTGHLERRLANHAAA</sequence>
<organism evidence="2 3">
    <name type="scientific">Cordyceps fumosorosea (strain ARSEF 2679)</name>
    <name type="common">Isaria fumosorosea</name>
    <dbReference type="NCBI Taxonomy" id="1081104"/>
    <lineage>
        <taxon>Eukaryota</taxon>
        <taxon>Fungi</taxon>
        <taxon>Dikarya</taxon>
        <taxon>Ascomycota</taxon>
        <taxon>Pezizomycotina</taxon>
        <taxon>Sordariomycetes</taxon>
        <taxon>Hypocreomycetidae</taxon>
        <taxon>Hypocreales</taxon>
        <taxon>Cordycipitaceae</taxon>
        <taxon>Cordyceps</taxon>
    </lineage>
</organism>
<dbReference type="PANTHER" id="PTHR42076">
    <property type="entry name" value="CYANOVIRIN-N HOMOLOG"/>
    <property type="match status" value="1"/>
</dbReference>
<gene>
    <name evidence="2" type="ORF">ISF_07439</name>
</gene>
<dbReference type="OrthoDB" id="2441380at2759"/>
<dbReference type="GeneID" id="30023731"/>
<dbReference type="Gene3D" id="2.30.60.10">
    <property type="entry name" value="Cyanovirin-N"/>
    <property type="match status" value="1"/>
</dbReference>
<dbReference type="SMART" id="SM01111">
    <property type="entry name" value="CVNH"/>
    <property type="match status" value="1"/>
</dbReference>
<feature type="domain" description="Cyanovirin-N" evidence="1">
    <location>
        <begin position="2"/>
        <end position="104"/>
    </location>
</feature>
<dbReference type="InterPro" id="IPR036673">
    <property type="entry name" value="Cyanovirin-N_sf"/>
</dbReference>
<keyword evidence="3" id="KW-1185">Reference proteome</keyword>
<reference evidence="2 3" key="1">
    <citation type="journal article" date="2016" name="Genome Biol. Evol.">
        <title>Divergent and convergent evolution of fungal pathogenicity.</title>
        <authorList>
            <person name="Shang Y."/>
            <person name="Xiao G."/>
            <person name="Zheng P."/>
            <person name="Cen K."/>
            <person name="Zhan S."/>
            <person name="Wang C."/>
        </authorList>
    </citation>
    <scope>NUCLEOTIDE SEQUENCE [LARGE SCALE GENOMIC DNA]</scope>
    <source>
        <strain evidence="2 3">ARSEF 2679</strain>
    </source>
</reference>
<dbReference type="AlphaFoldDB" id="A0A167P7H7"/>
<evidence type="ECO:0000313" key="3">
    <source>
        <dbReference type="Proteomes" id="UP000076744"/>
    </source>
</evidence>
<dbReference type="EMBL" id="AZHB01000022">
    <property type="protein sequence ID" value="OAA56371.1"/>
    <property type="molecule type" value="Genomic_DNA"/>
</dbReference>
<dbReference type="PANTHER" id="PTHR42076:SF1">
    <property type="entry name" value="CYANOVIRIN-N DOMAIN-CONTAINING PROTEIN"/>
    <property type="match status" value="1"/>
</dbReference>